<dbReference type="PANTHER" id="PTHR10000:SF8">
    <property type="entry name" value="HAD SUPERFAMILY HYDROLASE-LIKE, TYPE 3"/>
    <property type="match status" value="1"/>
</dbReference>
<dbReference type="InterPro" id="IPR000150">
    <property type="entry name" value="Cof"/>
</dbReference>
<dbReference type="InterPro" id="IPR023214">
    <property type="entry name" value="HAD_sf"/>
</dbReference>
<dbReference type="GO" id="GO:0016787">
    <property type="term" value="F:hydrolase activity"/>
    <property type="evidence" value="ECO:0007669"/>
    <property type="project" value="UniProtKB-KW"/>
</dbReference>
<dbReference type="InterPro" id="IPR036412">
    <property type="entry name" value="HAD-like_sf"/>
</dbReference>
<dbReference type="Gene3D" id="3.40.50.1000">
    <property type="entry name" value="HAD superfamily/HAD-like"/>
    <property type="match status" value="1"/>
</dbReference>
<comment type="caution">
    <text evidence="1">The sequence shown here is derived from an EMBL/GenBank/DDBJ whole genome shotgun (WGS) entry which is preliminary data.</text>
</comment>
<dbReference type="Proteomes" id="UP001597063">
    <property type="component" value="Unassembled WGS sequence"/>
</dbReference>
<dbReference type="Gene3D" id="3.30.1240.10">
    <property type="match status" value="1"/>
</dbReference>
<keyword evidence="2" id="KW-1185">Reference proteome</keyword>
<dbReference type="Pfam" id="PF08282">
    <property type="entry name" value="Hydrolase_3"/>
    <property type="match status" value="1"/>
</dbReference>
<dbReference type="PANTHER" id="PTHR10000">
    <property type="entry name" value="PHOSPHOSERINE PHOSPHATASE"/>
    <property type="match status" value="1"/>
</dbReference>
<keyword evidence="1" id="KW-0378">Hydrolase</keyword>
<dbReference type="EMBL" id="JBHTGP010000003">
    <property type="protein sequence ID" value="MFD0683802.1"/>
    <property type="molecule type" value="Genomic_DNA"/>
</dbReference>
<dbReference type="SUPFAM" id="SSF56784">
    <property type="entry name" value="HAD-like"/>
    <property type="match status" value="1"/>
</dbReference>
<gene>
    <name evidence="1" type="ORF">ACFQZM_04780</name>
</gene>
<dbReference type="CDD" id="cd07516">
    <property type="entry name" value="HAD_Pase"/>
    <property type="match status" value="1"/>
</dbReference>
<dbReference type="NCBIfam" id="TIGR00099">
    <property type="entry name" value="Cof-subfamily"/>
    <property type="match status" value="1"/>
</dbReference>
<name>A0ABW2XCQ8_9ACTN</name>
<evidence type="ECO:0000313" key="2">
    <source>
        <dbReference type="Proteomes" id="UP001597063"/>
    </source>
</evidence>
<dbReference type="EC" id="3.1.3.-" evidence="1"/>
<protein>
    <submittedName>
        <fullName evidence="1">HAD family hydrolase</fullName>
        <ecNumber evidence="1">3.1.3.-</ecNumber>
    </submittedName>
</protein>
<accession>A0ABW2XCQ8</accession>
<proteinExistence type="predicted"/>
<reference evidence="2" key="1">
    <citation type="journal article" date="2019" name="Int. J. Syst. Evol. Microbiol.">
        <title>The Global Catalogue of Microorganisms (GCM) 10K type strain sequencing project: providing services to taxonomists for standard genome sequencing and annotation.</title>
        <authorList>
            <consortium name="The Broad Institute Genomics Platform"/>
            <consortium name="The Broad Institute Genome Sequencing Center for Infectious Disease"/>
            <person name="Wu L."/>
            <person name="Ma J."/>
        </authorList>
    </citation>
    <scope>NUCLEOTIDE SEQUENCE [LARGE SCALE GENOMIC DNA]</scope>
    <source>
        <strain evidence="2">JCM 9371</strain>
    </source>
</reference>
<organism evidence="1 2">
    <name type="scientific">Actinomadura fibrosa</name>
    <dbReference type="NCBI Taxonomy" id="111802"/>
    <lineage>
        <taxon>Bacteria</taxon>
        <taxon>Bacillati</taxon>
        <taxon>Actinomycetota</taxon>
        <taxon>Actinomycetes</taxon>
        <taxon>Streptosporangiales</taxon>
        <taxon>Thermomonosporaceae</taxon>
        <taxon>Actinomadura</taxon>
    </lineage>
</organism>
<evidence type="ECO:0000313" key="1">
    <source>
        <dbReference type="EMBL" id="MFD0683802.1"/>
    </source>
</evidence>
<dbReference type="RefSeq" id="WP_131757326.1">
    <property type="nucleotide sequence ID" value="NZ_CAACUY010000029.1"/>
</dbReference>
<sequence length="268" mass="28397">MTDETPPRLIATDLDGTIVRSDGTVSARTVGALARVERAGAMLVMVTGRPPRWMTDIAAAVDHRGVAICANGAVVYDLHTETVVRTHEIPPDVIAEAVRRLRAVSPELRFAVEYPHGFVFEARYDLGRWDAEALGGRPVDGEELVSRGGTKLLAFHPSADPDPLSEKAMEAVGDLVTVTHSSGRGLLEMSAQGVTKASALAALCAEHGIAAADVTAFGDMPNDLPMLTWAGTSYGVANAHPLVLAAVTHTTSRNDDDGVAEVLERLYP</sequence>